<dbReference type="PROSITE" id="PS50110">
    <property type="entry name" value="RESPONSE_REGULATORY"/>
    <property type="match status" value="1"/>
</dbReference>
<dbReference type="GO" id="GO:0000160">
    <property type="term" value="P:phosphorelay signal transduction system"/>
    <property type="evidence" value="ECO:0007669"/>
    <property type="project" value="InterPro"/>
</dbReference>
<evidence type="ECO:0000256" key="1">
    <source>
        <dbReference type="PROSITE-ProRule" id="PRU00169"/>
    </source>
</evidence>
<dbReference type="SUPFAM" id="SSF52172">
    <property type="entry name" value="CheY-like"/>
    <property type="match status" value="1"/>
</dbReference>
<name>A0A549T9D0_9HYPH</name>
<feature type="domain" description="Response regulatory" evidence="2">
    <location>
        <begin position="1"/>
        <end position="98"/>
    </location>
</feature>
<evidence type="ECO:0000259" key="2">
    <source>
        <dbReference type="PROSITE" id="PS50110"/>
    </source>
</evidence>
<feature type="modified residue" description="4-aspartylphosphate" evidence="1">
    <location>
        <position position="37"/>
    </location>
</feature>
<dbReference type="EMBL" id="VJMG01000031">
    <property type="protein sequence ID" value="TRL38478.1"/>
    <property type="molecule type" value="Genomic_DNA"/>
</dbReference>
<evidence type="ECO:0000313" key="3">
    <source>
        <dbReference type="EMBL" id="TRL38478.1"/>
    </source>
</evidence>
<accession>A0A549T9D0</accession>
<gene>
    <name evidence="3" type="ORF">FNA46_12950</name>
</gene>
<keyword evidence="4" id="KW-1185">Reference proteome</keyword>
<dbReference type="Proteomes" id="UP000316801">
    <property type="component" value="Unassembled WGS sequence"/>
</dbReference>
<organism evidence="3 4">
    <name type="scientific">Rhizobium straminoryzae</name>
    <dbReference type="NCBI Taxonomy" id="1387186"/>
    <lineage>
        <taxon>Bacteria</taxon>
        <taxon>Pseudomonadati</taxon>
        <taxon>Pseudomonadota</taxon>
        <taxon>Alphaproteobacteria</taxon>
        <taxon>Hyphomicrobiales</taxon>
        <taxon>Rhizobiaceae</taxon>
        <taxon>Rhizobium/Agrobacterium group</taxon>
        <taxon>Rhizobium</taxon>
    </lineage>
</organism>
<dbReference type="InterPro" id="IPR011006">
    <property type="entry name" value="CheY-like_superfamily"/>
</dbReference>
<dbReference type="AlphaFoldDB" id="A0A549T9D0"/>
<evidence type="ECO:0000313" key="4">
    <source>
        <dbReference type="Proteomes" id="UP000316801"/>
    </source>
</evidence>
<protein>
    <submittedName>
        <fullName evidence="3">Response regulator</fullName>
    </submittedName>
</protein>
<sequence>MDLEDAVQRCGHEVVGIAPDMSVALNYAAEADIAFVDVRLADGETGPELAARLVERGILVVFVTGNPMLVEGRDAGALGVIAKPLTLQAATDVIQFAVDWKNGVRRNAPARLRLFRPLAEPQG</sequence>
<dbReference type="Gene3D" id="3.40.50.2300">
    <property type="match status" value="1"/>
</dbReference>
<dbReference type="SMART" id="SM00448">
    <property type="entry name" value="REC"/>
    <property type="match status" value="1"/>
</dbReference>
<proteinExistence type="predicted"/>
<keyword evidence="1" id="KW-0597">Phosphoprotein</keyword>
<comment type="caution">
    <text evidence="3">The sequence shown here is derived from an EMBL/GenBank/DDBJ whole genome shotgun (WGS) entry which is preliminary data.</text>
</comment>
<reference evidence="3 4" key="1">
    <citation type="submission" date="2019-07" db="EMBL/GenBank/DDBJ databases">
        <title>Ln-dependent methylotrophs.</title>
        <authorList>
            <person name="Tani A."/>
        </authorList>
    </citation>
    <scope>NUCLEOTIDE SEQUENCE [LARGE SCALE GENOMIC DNA]</scope>
    <source>
        <strain evidence="3 4">SM12</strain>
    </source>
</reference>
<dbReference type="InterPro" id="IPR001789">
    <property type="entry name" value="Sig_transdc_resp-reg_receiver"/>
</dbReference>